<dbReference type="EMBL" id="OU898284">
    <property type="protein sequence ID" value="CAG9840787.1"/>
    <property type="molecule type" value="Genomic_DNA"/>
</dbReference>
<dbReference type="PANTHER" id="PTHR35374:SF1">
    <property type="entry name" value="PROTEIN KINASE DOMAIN-CONTAINING PROTEIN"/>
    <property type="match status" value="1"/>
</dbReference>
<keyword evidence="3" id="KW-1185">Reference proteome</keyword>
<dbReference type="PANTHER" id="PTHR35374">
    <property type="entry name" value="CYCLIN-DEPENDENT KINASE 11A-LIKE"/>
    <property type="match status" value="1"/>
</dbReference>
<dbReference type="OrthoDB" id="6779016at2759"/>
<sequence>MEKTWTVVKFPDENDAVEVVPTSWLYEELYYWPPFTKNTIRETIERCSSPDKNWPSFKFEHLKNNVAGSCQETKRKVYYATQKSDLESDSQSYIARGLKKRKILKKDLNSNIQKDTPSTSRGASSSLPALVSVFKIHLDYFLDTATNHIIIEHLKRLLKKQNILQSMLQDVVSDIDEIKKRLNKRDEENSLQVQGHASSLFTELEYLPVGNQQELDKFETYPSEEVNMKKSVMALYKIGGKNVYDFIFRATGLLISDKFAGAEYSFLCRKSKKSFKALKFSELLVRCRLVNNISSSKVFREMENTHNIYFQKYWQNSQDIDLAYGVKYDWRTSRWLLGEKEIIFRDGHIQIDDKTFNSTNGLYNLIFYKKPQKYTPNDLSIYKQLLEFSGVHRDCKGRLRHRGDIRKFESIIRPLFISKRKRKNRQATKFLNAQVNKLIPPFPLYTDNIQVHDDDDDKGYAVVNNAIKHTKFIEKNTQEDLNSKPKIRRGYIRNGEIHYV</sequence>
<gene>
    <name evidence="2" type="ORF">DIABBA_LOCUS13411</name>
</gene>
<name>A0A9N9XL04_DIABA</name>
<dbReference type="Proteomes" id="UP001153709">
    <property type="component" value="Chromosome 9"/>
</dbReference>
<dbReference type="InterPro" id="IPR058520">
    <property type="entry name" value="DUF8207"/>
</dbReference>
<proteinExistence type="predicted"/>
<evidence type="ECO:0000313" key="2">
    <source>
        <dbReference type="EMBL" id="CAG9840787.1"/>
    </source>
</evidence>
<protein>
    <recommendedName>
        <fullName evidence="1">DUF8207 domain-containing protein</fullName>
    </recommendedName>
</protein>
<evidence type="ECO:0000313" key="3">
    <source>
        <dbReference type="Proteomes" id="UP001153709"/>
    </source>
</evidence>
<dbReference type="Pfam" id="PF26634">
    <property type="entry name" value="DUF8207"/>
    <property type="match status" value="1"/>
</dbReference>
<feature type="domain" description="DUF8207" evidence="1">
    <location>
        <begin position="320"/>
        <end position="416"/>
    </location>
</feature>
<reference evidence="2" key="1">
    <citation type="submission" date="2022-01" db="EMBL/GenBank/DDBJ databases">
        <authorList>
            <person name="King R."/>
        </authorList>
    </citation>
    <scope>NUCLEOTIDE SEQUENCE</scope>
</reference>
<accession>A0A9N9XL04</accession>
<evidence type="ECO:0000259" key="1">
    <source>
        <dbReference type="Pfam" id="PF26634"/>
    </source>
</evidence>
<dbReference type="AlphaFoldDB" id="A0A9N9XL04"/>
<organism evidence="2 3">
    <name type="scientific">Diabrotica balteata</name>
    <name type="common">Banded cucumber beetle</name>
    <dbReference type="NCBI Taxonomy" id="107213"/>
    <lineage>
        <taxon>Eukaryota</taxon>
        <taxon>Metazoa</taxon>
        <taxon>Ecdysozoa</taxon>
        <taxon>Arthropoda</taxon>
        <taxon>Hexapoda</taxon>
        <taxon>Insecta</taxon>
        <taxon>Pterygota</taxon>
        <taxon>Neoptera</taxon>
        <taxon>Endopterygota</taxon>
        <taxon>Coleoptera</taxon>
        <taxon>Polyphaga</taxon>
        <taxon>Cucujiformia</taxon>
        <taxon>Chrysomeloidea</taxon>
        <taxon>Chrysomelidae</taxon>
        <taxon>Galerucinae</taxon>
        <taxon>Diabroticina</taxon>
        <taxon>Diabroticites</taxon>
        <taxon>Diabrotica</taxon>
    </lineage>
</organism>